<gene>
    <name evidence="2" type="ORF">SO802_018068</name>
</gene>
<keyword evidence="3" id="KW-1185">Reference proteome</keyword>
<dbReference type="EMBL" id="JAZDWU010000006">
    <property type="protein sequence ID" value="KAK9998465.1"/>
    <property type="molecule type" value="Genomic_DNA"/>
</dbReference>
<proteinExistence type="predicted"/>
<reference evidence="2 3" key="1">
    <citation type="submission" date="2024-01" db="EMBL/GenBank/DDBJ databases">
        <title>A telomere-to-telomere, gap-free genome of sweet tea (Lithocarpus litseifolius).</title>
        <authorList>
            <person name="Zhou J."/>
        </authorList>
    </citation>
    <scope>NUCLEOTIDE SEQUENCE [LARGE SCALE GENOMIC DNA]</scope>
    <source>
        <strain evidence="2">Zhou-2022a</strain>
        <tissue evidence="2">Leaf</tissue>
    </source>
</reference>
<dbReference type="AlphaFoldDB" id="A0AAW2CJS4"/>
<comment type="caution">
    <text evidence="2">The sequence shown here is derived from an EMBL/GenBank/DDBJ whole genome shotgun (WGS) entry which is preliminary data.</text>
</comment>
<sequence length="70" mass="7562">MNPPNQAVPYPIPRRGDVKRRIFKDFAVAIGSMLAGSKKKRTKAEGFLSSNSTTPAVPSSGYNSDAPPER</sequence>
<evidence type="ECO:0000313" key="3">
    <source>
        <dbReference type="Proteomes" id="UP001459277"/>
    </source>
</evidence>
<organism evidence="2 3">
    <name type="scientific">Lithocarpus litseifolius</name>
    <dbReference type="NCBI Taxonomy" id="425828"/>
    <lineage>
        <taxon>Eukaryota</taxon>
        <taxon>Viridiplantae</taxon>
        <taxon>Streptophyta</taxon>
        <taxon>Embryophyta</taxon>
        <taxon>Tracheophyta</taxon>
        <taxon>Spermatophyta</taxon>
        <taxon>Magnoliopsida</taxon>
        <taxon>eudicotyledons</taxon>
        <taxon>Gunneridae</taxon>
        <taxon>Pentapetalae</taxon>
        <taxon>rosids</taxon>
        <taxon>fabids</taxon>
        <taxon>Fagales</taxon>
        <taxon>Fagaceae</taxon>
        <taxon>Lithocarpus</taxon>
    </lineage>
</organism>
<evidence type="ECO:0000313" key="2">
    <source>
        <dbReference type="EMBL" id="KAK9998465.1"/>
    </source>
</evidence>
<accession>A0AAW2CJS4</accession>
<evidence type="ECO:0000256" key="1">
    <source>
        <dbReference type="SAM" id="MobiDB-lite"/>
    </source>
</evidence>
<dbReference type="Proteomes" id="UP001459277">
    <property type="component" value="Unassembled WGS sequence"/>
</dbReference>
<feature type="region of interest" description="Disordered" evidence="1">
    <location>
        <begin position="34"/>
        <end position="70"/>
    </location>
</feature>
<feature type="compositionally biased region" description="Polar residues" evidence="1">
    <location>
        <begin position="48"/>
        <end position="63"/>
    </location>
</feature>
<protein>
    <submittedName>
        <fullName evidence="2">Uncharacterized protein</fullName>
    </submittedName>
</protein>
<name>A0AAW2CJS4_9ROSI</name>